<organism evidence="1 2">
    <name type="scientific">Ascaris lumbricoides</name>
    <name type="common">Giant roundworm</name>
    <dbReference type="NCBI Taxonomy" id="6252"/>
    <lineage>
        <taxon>Eukaryota</taxon>
        <taxon>Metazoa</taxon>
        <taxon>Ecdysozoa</taxon>
        <taxon>Nematoda</taxon>
        <taxon>Chromadorea</taxon>
        <taxon>Rhabditida</taxon>
        <taxon>Spirurina</taxon>
        <taxon>Ascaridomorpha</taxon>
        <taxon>Ascaridoidea</taxon>
        <taxon>Ascarididae</taxon>
        <taxon>Ascaris</taxon>
    </lineage>
</organism>
<evidence type="ECO:0000313" key="1">
    <source>
        <dbReference type="Proteomes" id="UP000036681"/>
    </source>
</evidence>
<protein>
    <submittedName>
        <fullName evidence="2">tRNA_int_end_N2 domain-containing protein</fullName>
    </submittedName>
</protein>
<dbReference type="GO" id="GO:0000214">
    <property type="term" value="C:tRNA-intron endonuclease complex"/>
    <property type="evidence" value="ECO:0007669"/>
    <property type="project" value="TreeGrafter"/>
</dbReference>
<proteinExistence type="predicted"/>
<dbReference type="WBParaSite" id="ALUE_0001639101-mRNA-1">
    <property type="protein sequence ID" value="ALUE_0001639101-mRNA-1"/>
    <property type="gene ID" value="ALUE_0001639101"/>
</dbReference>
<dbReference type="PANTHER" id="PTHR21027">
    <property type="entry name" value="TRNA-SPLICING ENDONUCLEASE SUBUNIT SEN54"/>
    <property type="match status" value="1"/>
</dbReference>
<dbReference type="Proteomes" id="UP000036681">
    <property type="component" value="Unplaced"/>
</dbReference>
<sequence length="293" mass="33738">MGMPRGGTHYFFPEEAVWLMETALGSVVHNGMALSVQQGYRLLESLGILWPKYAAYSYLKRSGYIVLPYNRPKNPDYSKPATSKPELKVASRFPADLMEQFPCLNADRQIRLAALHKRVSVASVFDISEHFPQPPTRPYKTDRRTLHKVASRFPADLMEQFPCLNADRQIRLAALHKRVSVASVFDISEHFPQPPTRPYKTDRRTLHKEYVRPRYWPRFDDFAQNSPSWAAYRQERAKLLSNASSTQSSLQKSSRTFALDYDVFASDGTYKHSLVPPPLFRLLVVKYVCFPYA</sequence>
<dbReference type="PANTHER" id="PTHR21027:SF1">
    <property type="entry name" value="TRNA-SPLICING ENDONUCLEASE SUBUNIT SEN54"/>
    <property type="match status" value="1"/>
</dbReference>
<keyword evidence="1" id="KW-1185">Reference proteome</keyword>
<dbReference type="InterPro" id="IPR024337">
    <property type="entry name" value="tRNA_splic_suSen54"/>
</dbReference>
<accession>A0A0M3IE83</accession>
<dbReference type="GO" id="GO:0000379">
    <property type="term" value="P:tRNA-type intron splice site recognition and cleavage"/>
    <property type="evidence" value="ECO:0007669"/>
    <property type="project" value="TreeGrafter"/>
</dbReference>
<evidence type="ECO:0000313" key="2">
    <source>
        <dbReference type="WBParaSite" id="ALUE_0001639101-mRNA-1"/>
    </source>
</evidence>
<dbReference type="AlphaFoldDB" id="A0A0M3IE83"/>
<reference evidence="2" key="1">
    <citation type="submission" date="2017-02" db="UniProtKB">
        <authorList>
            <consortium name="WormBaseParasite"/>
        </authorList>
    </citation>
    <scope>IDENTIFICATION</scope>
</reference>
<name>A0A0M3IE83_ASCLU</name>